<name>A0A2C6KSY1_9APIC</name>
<dbReference type="OrthoDB" id="332900at2759"/>
<feature type="region of interest" description="Disordered" evidence="1">
    <location>
        <begin position="1541"/>
        <end position="1638"/>
    </location>
</feature>
<comment type="caution">
    <text evidence="2">The sequence shown here is derived from an EMBL/GenBank/DDBJ whole genome shotgun (WGS) entry which is preliminary data.</text>
</comment>
<feature type="compositionally biased region" description="Basic and acidic residues" evidence="1">
    <location>
        <begin position="550"/>
        <end position="568"/>
    </location>
</feature>
<feature type="compositionally biased region" description="Basic and acidic residues" evidence="1">
    <location>
        <begin position="1615"/>
        <end position="1624"/>
    </location>
</feature>
<gene>
    <name evidence="2" type="ORF">CSUI_006104</name>
</gene>
<accession>A0A2C6KSY1</accession>
<feature type="compositionally biased region" description="Basic and acidic residues" evidence="1">
    <location>
        <begin position="1673"/>
        <end position="1687"/>
    </location>
</feature>
<feature type="compositionally biased region" description="Acidic residues" evidence="1">
    <location>
        <begin position="1688"/>
        <end position="1702"/>
    </location>
</feature>
<feature type="region of interest" description="Disordered" evidence="1">
    <location>
        <begin position="1399"/>
        <end position="1425"/>
    </location>
</feature>
<dbReference type="GeneID" id="94429480"/>
<feature type="compositionally biased region" description="Polar residues" evidence="1">
    <location>
        <begin position="1216"/>
        <end position="1233"/>
    </location>
</feature>
<organism evidence="2 3">
    <name type="scientific">Cystoisospora suis</name>
    <dbReference type="NCBI Taxonomy" id="483139"/>
    <lineage>
        <taxon>Eukaryota</taxon>
        <taxon>Sar</taxon>
        <taxon>Alveolata</taxon>
        <taxon>Apicomplexa</taxon>
        <taxon>Conoidasida</taxon>
        <taxon>Coccidia</taxon>
        <taxon>Eucoccidiorida</taxon>
        <taxon>Eimeriorina</taxon>
        <taxon>Sarcocystidae</taxon>
        <taxon>Cystoisospora</taxon>
    </lineage>
</organism>
<feature type="region of interest" description="Disordered" evidence="1">
    <location>
        <begin position="1673"/>
        <end position="1715"/>
    </location>
</feature>
<feature type="compositionally biased region" description="Basic and acidic residues" evidence="1">
    <location>
        <begin position="1541"/>
        <end position="1565"/>
    </location>
</feature>
<feature type="compositionally biased region" description="Low complexity" evidence="1">
    <location>
        <begin position="1254"/>
        <end position="1268"/>
    </location>
</feature>
<feature type="compositionally biased region" description="Polar residues" evidence="1">
    <location>
        <begin position="1452"/>
        <end position="1464"/>
    </location>
</feature>
<feature type="compositionally biased region" description="Low complexity" evidence="1">
    <location>
        <begin position="701"/>
        <end position="715"/>
    </location>
</feature>
<feature type="compositionally biased region" description="Basic and acidic residues" evidence="1">
    <location>
        <begin position="1413"/>
        <end position="1422"/>
    </location>
</feature>
<feature type="region of interest" description="Disordered" evidence="1">
    <location>
        <begin position="1452"/>
        <end position="1496"/>
    </location>
</feature>
<feature type="compositionally biased region" description="Polar residues" evidence="1">
    <location>
        <begin position="51"/>
        <end position="61"/>
    </location>
</feature>
<feature type="region of interest" description="Disordered" evidence="1">
    <location>
        <begin position="1197"/>
        <end position="1269"/>
    </location>
</feature>
<feature type="compositionally biased region" description="Low complexity" evidence="1">
    <location>
        <begin position="1567"/>
        <end position="1578"/>
    </location>
</feature>
<feature type="compositionally biased region" description="Low complexity" evidence="1">
    <location>
        <begin position="651"/>
        <end position="672"/>
    </location>
</feature>
<keyword evidence="3" id="KW-1185">Reference proteome</keyword>
<feature type="compositionally biased region" description="Low complexity" evidence="1">
    <location>
        <begin position="1465"/>
        <end position="1492"/>
    </location>
</feature>
<dbReference type="Proteomes" id="UP000221165">
    <property type="component" value="Unassembled WGS sequence"/>
</dbReference>
<reference evidence="2 3" key="1">
    <citation type="journal article" date="2017" name="Int. J. Parasitol.">
        <title>The genome of the protozoan parasite Cystoisospora suis and a reverse vaccinology approach to identify vaccine candidates.</title>
        <authorList>
            <person name="Palmieri N."/>
            <person name="Shrestha A."/>
            <person name="Ruttkowski B."/>
            <person name="Beck T."/>
            <person name="Vogl C."/>
            <person name="Tomley F."/>
            <person name="Blake D.P."/>
            <person name="Joachim A."/>
        </authorList>
    </citation>
    <scope>NUCLEOTIDE SEQUENCE [LARGE SCALE GENOMIC DNA]</scope>
    <source>
        <strain evidence="2 3">Wien I</strain>
    </source>
</reference>
<evidence type="ECO:0000256" key="1">
    <source>
        <dbReference type="SAM" id="MobiDB-lite"/>
    </source>
</evidence>
<feature type="compositionally biased region" description="Acidic residues" evidence="1">
    <location>
        <begin position="1084"/>
        <end position="1093"/>
    </location>
</feature>
<feature type="region of interest" description="Disordered" evidence="1">
    <location>
        <begin position="613"/>
        <end position="790"/>
    </location>
</feature>
<feature type="compositionally biased region" description="Basic and acidic residues" evidence="1">
    <location>
        <begin position="1074"/>
        <end position="1083"/>
    </location>
</feature>
<feature type="compositionally biased region" description="Low complexity" evidence="1">
    <location>
        <begin position="1596"/>
        <end position="1611"/>
    </location>
</feature>
<sequence>MANPACPLCTGNGTYRLGARVQLRERLLAQHGLSPAFRSVLQSTVSTSTPTLWSPSATFSPSDPAHPAVRGSEHSSTRLPETANCGASCSMEGFAKGRDQPRLGCGRASPVSGSEEDKQSSHLEWLRRHLLCGLREQEEQIYQCPFCCASRLGTSFNNPDGHSAKCNSLGLTSPSHSLSDNTELGRFSSVAINEERARKVQASLGRRMQLDGGVLVVENLSPDEVTAQFVKKEEVAGTSAALQEGTSFTSPLVSWKPVTCLGRPHSPLSTESSSGFSCPLSAHDAFSTSVLSSPRMSSPSSPSNSFPLGTLSSCRRVLSSVSDGPQALRDLPLSPQSSPASHHDLSLLSLANQQVLAQLVRMGYHFDRAYTAIRLSNFSPILGVCVAKAEELEAAEVNKLLLDLGAVQAREAIDVTRASRKQKVLAGLQSGLVPLWDEFPEFMQKFAFASPTLFRLLREANSRVTLYKFLQLRASAIKAYPLVACAYFRRTDAMLARLLTGLDRARGPLRNIWHRRLLVRYFNRMRRASSLLSHNKEKNNVESSSHQIARNKERREHTRYMQEAEKPDSLTPILEETDRTNDSFCSTFPFLSGATHTSCACSVRPSPFTVSHGSFTLNSQQPSTKQGGRRAKKTAVSSSSVLRRSPRHLQASSAGSPSGGSPSRLSSSADPACSLHCKGLADETPSPTDKVRDRSARRARYAATATRATTNGETTESSRRCSRKSCSAQGKLVGEKVDGSSQDSRGSVEESSFADDGVMKKRESGTRSQASQRTDADPTEEPPGEEGVEREHFTELENSMKGADGHAFKQQVLQQFLDDQTDELQNVFLFSNVGSLAAPPGFRFARAVEGLLRDIFLAIPSSLASLSSVIAFNEEDRKDGHTREEKSFKVTRPSSTSALQSAPSSPLFFDPNVSMLSSTTTGTCQVCPTRDSPVLLPFQRMYVRLHPDLWPPVLVARVLTDNSESHEFPLDMNFFSSPTPLAPREEQSISNLGGESLTLRSKEEERAADPAGFASTLSPSRRQIDSCGVKTNCRPLEKEKEEQNQGSKGQFHVQEEQKDNTTESVSDFGYEGPSARKEGREENHEEENDDDDDCMITYVSVSEVAPAGQTLNSRAKVVAPYPGQMNYEKSDNSDPTISSGQMLHEPRRGIEVSADSEEELRRAIELSLSTYSREQTAKRRKNALITDFFPVLGEKQNDKVRSHSTGFSGRRKNTKAPLTNSGTNIQRKASTAVSPLRQPESMLNAKKRKGGVGSSSFSSLKASSKQKSPTGICLSNLHLQKTSSKAKTDSKHIGPAMINVSSAGSVQSEESRELPSPLLSSCYHPSGCSASFSSVSCFSTLSVASSSHTVDFPTVDMEEIRLPVPPCSSAGEEWCDDLTSEKEIEEEALVDAAVGELGCTSSSSSSSHSSSTRSDRGGRRGDEETDLSLYQLQVTSGKWKLMLVYMHTSGCPSRNSQGELSGTISSPSDTSKLPSSRASLESSTQENTSSSSVGCSPLATPSPFLDISAFEVLTGRQKRMLLDDLAEELWHAVYDEVNAHREAEDARPFSRTAKSESRSLLEKENCSSTSPLSSSVPLAEAVPDHAASVKGKTCRGSTAGSASVAEGAGEVIPRLSEEKARDPDGSGNPAGEKKDGQQVQIPLTIRTGNWIQASAFFSELVRQRVMHRWGWDKKEGKDGSCLRRQEGEEQTDPCGDDGDGNDVEFVGTSSPLKGL</sequence>
<feature type="compositionally biased region" description="Acidic residues" evidence="1">
    <location>
        <begin position="777"/>
        <end position="786"/>
    </location>
</feature>
<feature type="region of interest" description="Disordered" evidence="1">
    <location>
        <begin position="877"/>
        <end position="903"/>
    </location>
</feature>
<feature type="region of interest" description="Disordered" evidence="1">
    <location>
        <begin position="978"/>
        <end position="1093"/>
    </location>
</feature>
<protein>
    <submittedName>
        <fullName evidence="2">Uncharacterized protein</fullName>
    </submittedName>
</protein>
<evidence type="ECO:0000313" key="2">
    <source>
        <dbReference type="EMBL" id="PHJ20069.1"/>
    </source>
</evidence>
<dbReference type="RefSeq" id="XP_067921760.1">
    <property type="nucleotide sequence ID" value="XM_068066269.1"/>
</dbReference>
<evidence type="ECO:0000313" key="3">
    <source>
        <dbReference type="Proteomes" id="UP000221165"/>
    </source>
</evidence>
<feature type="compositionally biased region" description="Low complexity" evidence="1">
    <location>
        <begin position="1400"/>
        <end position="1412"/>
    </location>
</feature>
<proteinExistence type="predicted"/>
<feature type="region of interest" description="Disordered" evidence="1">
    <location>
        <begin position="51"/>
        <end position="79"/>
    </location>
</feature>
<feature type="compositionally biased region" description="Polar residues" evidence="1">
    <location>
        <begin position="613"/>
        <end position="626"/>
    </location>
</feature>
<dbReference type="VEuPathDB" id="ToxoDB:CSUI_006104"/>
<feature type="compositionally biased region" description="Low complexity" evidence="1">
    <location>
        <begin position="893"/>
        <end position="903"/>
    </location>
</feature>
<dbReference type="EMBL" id="MIGC01003036">
    <property type="protein sequence ID" value="PHJ20069.1"/>
    <property type="molecule type" value="Genomic_DNA"/>
</dbReference>
<feature type="region of interest" description="Disordered" evidence="1">
    <location>
        <begin position="535"/>
        <end position="572"/>
    </location>
</feature>
<feature type="compositionally biased region" description="Basic and acidic residues" evidence="1">
    <location>
        <begin position="877"/>
        <end position="888"/>
    </location>
</feature>